<dbReference type="EMBL" id="CP089984">
    <property type="protein sequence ID" value="WXB12661.1"/>
    <property type="molecule type" value="Genomic_DNA"/>
</dbReference>
<feature type="transmembrane region" description="Helical" evidence="5">
    <location>
        <begin position="6"/>
        <end position="24"/>
    </location>
</feature>
<organism evidence="6 7">
    <name type="scientific">Pendulispora albinea</name>
    <dbReference type="NCBI Taxonomy" id="2741071"/>
    <lineage>
        <taxon>Bacteria</taxon>
        <taxon>Pseudomonadati</taxon>
        <taxon>Myxococcota</taxon>
        <taxon>Myxococcia</taxon>
        <taxon>Myxococcales</taxon>
        <taxon>Sorangiineae</taxon>
        <taxon>Pendulisporaceae</taxon>
        <taxon>Pendulispora</taxon>
    </lineage>
</organism>
<keyword evidence="3 5" id="KW-1133">Transmembrane helix</keyword>
<proteinExistence type="predicted"/>
<dbReference type="PANTHER" id="PTHR42038:SF2">
    <property type="entry name" value="TERPENE CYCLASE AUSL"/>
    <property type="match status" value="1"/>
</dbReference>
<gene>
    <name evidence="6" type="ORF">LZC94_33025</name>
</gene>
<dbReference type="Proteomes" id="UP001370348">
    <property type="component" value="Chromosome"/>
</dbReference>
<evidence type="ECO:0000256" key="1">
    <source>
        <dbReference type="ARBA" id="ARBA00004141"/>
    </source>
</evidence>
<dbReference type="RefSeq" id="WP_394822282.1">
    <property type="nucleotide sequence ID" value="NZ_CP089984.1"/>
</dbReference>
<feature type="transmembrane region" description="Helical" evidence="5">
    <location>
        <begin position="185"/>
        <end position="204"/>
    </location>
</feature>
<dbReference type="PANTHER" id="PTHR42038">
    <property type="match status" value="1"/>
</dbReference>
<protein>
    <submittedName>
        <fullName evidence="6">Uncharacterized protein</fullName>
    </submittedName>
</protein>
<dbReference type="Pfam" id="PF25129">
    <property type="entry name" value="Pyr4-TMTC"/>
    <property type="match status" value="1"/>
</dbReference>
<keyword evidence="2 5" id="KW-0812">Transmembrane</keyword>
<dbReference type="InterPro" id="IPR039020">
    <property type="entry name" value="PaxB-like"/>
</dbReference>
<keyword evidence="7" id="KW-1185">Reference proteome</keyword>
<sequence>MSIIGAFGYVLWAFVYFAWIYRAFRDRAPAAPMVAVCCNFSWEVLDVFAFPNPNPQFVFLGRAWLVIDVVILWQLLRYGPALQTVPLRRRFYRPMVGFLLILGLTGQYAFVSMYQDVVGIVISYVIVLIMSIAFILMFLSRIAQGHRRGISITAGWLKLVGSVFSAVHGHFLVHWCNPHLPNVSLMDFLFAAIFIFDCAYVAMLHAPQSWLRALVEPDRNLSVEVAS</sequence>
<evidence type="ECO:0000313" key="6">
    <source>
        <dbReference type="EMBL" id="WXB12661.1"/>
    </source>
</evidence>
<name>A0ABZ2LSB4_9BACT</name>
<evidence type="ECO:0000256" key="5">
    <source>
        <dbReference type="SAM" id="Phobius"/>
    </source>
</evidence>
<feature type="transmembrane region" description="Helical" evidence="5">
    <location>
        <begin position="91"/>
        <end position="111"/>
    </location>
</feature>
<comment type="subcellular location">
    <subcellularLocation>
        <location evidence="1">Membrane</location>
        <topology evidence="1">Multi-pass membrane protein</topology>
    </subcellularLocation>
</comment>
<evidence type="ECO:0000256" key="3">
    <source>
        <dbReference type="ARBA" id="ARBA00022989"/>
    </source>
</evidence>
<feature type="transmembrane region" description="Helical" evidence="5">
    <location>
        <begin position="117"/>
        <end position="139"/>
    </location>
</feature>
<accession>A0ABZ2LSB4</accession>
<reference evidence="6 7" key="1">
    <citation type="submission" date="2021-12" db="EMBL/GenBank/DDBJ databases">
        <title>Discovery of the Pendulisporaceae a myxobacterial family with distinct sporulation behavior and unique specialized metabolism.</title>
        <authorList>
            <person name="Garcia R."/>
            <person name="Popoff A."/>
            <person name="Bader C.D."/>
            <person name="Loehr J."/>
            <person name="Walesch S."/>
            <person name="Walt C."/>
            <person name="Boldt J."/>
            <person name="Bunk B."/>
            <person name="Haeckl F.J.F.P.J."/>
            <person name="Gunesch A.P."/>
            <person name="Birkelbach J."/>
            <person name="Nuebel U."/>
            <person name="Pietschmann T."/>
            <person name="Bach T."/>
            <person name="Mueller R."/>
        </authorList>
    </citation>
    <scope>NUCLEOTIDE SEQUENCE [LARGE SCALE GENOMIC DNA]</scope>
    <source>
        <strain evidence="6 7">MSr11954</strain>
    </source>
</reference>
<keyword evidence="4 5" id="KW-0472">Membrane</keyword>
<feature type="transmembrane region" description="Helical" evidence="5">
    <location>
        <begin position="57"/>
        <end position="79"/>
    </location>
</feature>
<evidence type="ECO:0000256" key="4">
    <source>
        <dbReference type="ARBA" id="ARBA00023136"/>
    </source>
</evidence>
<feature type="transmembrane region" description="Helical" evidence="5">
    <location>
        <begin position="151"/>
        <end position="173"/>
    </location>
</feature>
<evidence type="ECO:0000313" key="7">
    <source>
        <dbReference type="Proteomes" id="UP001370348"/>
    </source>
</evidence>
<evidence type="ECO:0000256" key="2">
    <source>
        <dbReference type="ARBA" id="ARBA00022692"/>
    </source>
</evidence>